<sequence>MPLKPPPFRFLRSPSLVPSLSSSMAFNSLRQPSRPVPIFSRIFPLKLKYQGLGLPPNRTLSTRPFRTRPASGPKSPREEVRASPKSLIEDEDELDNWVSKLRTSSLRSGAFTEDEEEDDRGGMGKKRSRNRGRESNVDSDDDDGDEGLGRVGKKGFRDSYNSAPSRTSLDSKRGKGGMMRGGLKGRERDFGARKERDFGARKDREFTARKEREREFGARDRRDGGQGPRGGGRIGRVENGGVKRAAFMSDEEEDEDEGYGLRGEKTVSSFIDLIGEEDSEDDTGEEEEEHEIRSRSSLFANEDKKQSSAPSNSPERVDSYLSETRFDQCAISPSSLKAIKDVGYEKMTVVQEASLPVILKGKDVMAKAKTGTGKTVAFLLPSIEVVLKSPPAGRDQKLPPILVLVICPTRELANQAATEAKTLTKYHPSVDVQVVMGGTRLAVEQKRMQANPCQILVATPGRLRDHLENTSGFATRLKGVKVLVLDEADHLLDMGFRKDIERIIAAVPKQRQTLLFSATIPDEVRQICHIALKRDHEFINTVQEGSGETHSQVRQTHLVAPLENHFSLVYAILKEHISDDVNYKVLVFCTTAMVTRLVADLLGELNLNVREIHSRKPQSYRTRVSDEFRKSKGLILVTSDVSARGVDYPDVTLVIQMGLPSDREQYIHRLGRTGRKGKEGQGILLLAPWEEFFLSSIKDLPVTKATMPMVDPDTRKKVERALSHVEMKNKEAAYQSWLGYYNSNKIVGRNKFSLVELADEFSRSMGLDKPPAIPKRVLGKMGLTNVPGLRSQ</sequence>
<comment type="function">
    <text evidence="7">RNA helicase.</text>
</comment>
<feature type="domain" description="Helicase ATP-binding" evidence="9">
    <location>
        <begin position="355"/>
        <end position="538"/>
    </location>
</feature>
<evidence type="ECO:0000259" key="11">
    <source>
        <dbReference type="PROSITE" id="PS51195"/>
    </source>
</evidence>
<evidence type="ECO:0000256" key="6">
    <source>
        <dbReference type="PROSITE-ProRule" id="PRU00552"/>
    </source>
</evidence>
<feature type="compositionally biased region" description="Gly residues" evidence="8">
    <location>
        <begin position="225"/>
        <end position="234"/>
    </location>
</feature>
<keyword evidence="2 7" id="KW-0378">Hydrolase</keyword>
<dbReference type="CDD" id="cd18787">
    <property type="entry name" value="SF2_C_DEAD"/>
    <property type="match status" value="1"/>
</dbReference>
<dbReference type="SUPFAM" id="SSF52540">
    <property type="entry name" value="P-loop containing nucleoside triphosphate hydrolases"/>
    <property type="match status" value="1"/>
</dbReference>
<dbReference type="InterPro" id="IPR014014">
    <property type="entry name" value="RNA_helicase_DEAD_Q_motif"/>
</dbReference>
<dbReference type="InterPro" id="IPR001650">
    <property type="entry name" value="Helicase_C-like"/>
</dbReference>
<organism evidence="12">
    <name type="scientific">Opuntia streptacantha</name>
    <name type="common">Prickly pear cactus</name>
    <name type="synonym">Opuntia cardona</name>
    <dbReference type="NCBI Taxonomy" id="393608"/>
    <lineage>
        <taxon>Eukaryota</taxon>
        <taxon>Viridiplantae</taxon>
        <taxon>Streptophyta</taxon>
        <taxon>Embryophyta</taxon>
        <taxon>Tracheophyta</taxon>
        <taxon>Spermatophyta</taxon>
        <taxon>Magnoliopsida</taxon>
        <taxon>eudicotyledons</taxon>
        <taxon>Gunneridae</taxon>
        <taxon>Pentapetalae</taxon>
        <taxon>Caryophyllales</taxon>
        <taxon>Cactineae</taxon>
        <taxon>Cactaceae</taxon>
        <taxon>Opuntioideae</taxon>
        <taxon>Opuntia</taxon>
    </lineage>
</organism>
<evidence type="ECO:0000259" key="10">
    <source>
        <dbReference type="PROSITE" id="PS51194"/>
    </source>
</evidence>
<dbReference type="GO" id="GO:0003724">
    <property type="term" value="F:RNA helicase activity"/>
    <property type="evidence" value="ECO:0007669"/>
    <property type="project" value="UniProtKB-EC"/>
</dbReference>
<dbReference type="EC" id="3.6.4.13" evidence="7"/>
<comment type="domain">
    <text evidence="7">The Q motif is unique to and characteristic of the DEAD box family of RNA helicases and controls ATP binding and hydrolysis.</text>
</comment>
<feature type="short sequence motif" description="Q motif" evidence="6">
    <location>
        <begin position="324"/>
        <end position="352"/>
    </location>
</feature>
<evidence type="ECO:0000259" key="9">
    <source>
        <dbReference type="PROSITE" id="PS51192"/>
    </source>
</evidence>
<dbReference type="Gene3D" id="3.40.50.300">
    <property type="entry name" value="P-loop containing nucleotide triphosphate hydrolases"/>
    <property type="match status" value="2"/>
</dbReference>
<keyword evidence="5 7" id="KW-0694">RNA-binding</keyword>
<dbReference type="Pfam" id="PF00271">
    <property type="entry name" value="Helicase_C"/>
    <property type="match status" value="1"/>
</dbReference>
<dbReference type="EMBL" id="GISG01136020">
    <property type="protein sequence ID" value="MBA4644028.1"/>
    <property type="molecule type" value="Transcribed_RNA"/>
</dbReference>
<feature type="compositionally biased region" description="Basic and acidic residues" evidence="8">
    <location>
        <begin position="184"/>
        <end position="224"/>
    </location>
</feature>
<protein>
    <recommendedName>
        <fullName evidence="7">ATP-dependent RNA helicase</fullName>
        <ecNumber evidence="7">3.6.4.13</ecNumber>
    </recommendedName>
</protein>
<name>A0A7C9DQC6_OPUST</name>
<dbReference type="SMART" id="SM00487">
    <property type="entry name" value="DEXDc"/>
    <property type="match status" value="1"/>
</dbReference>
<reference evidence="12" key="2">
    <citation type="submission" date="2020-07" db="EMBL/GenBank/DDBJ databases">
        <authorList>
            <person name="Vera ALvarez R."/>
            <person name="Arias-Moreno D.M."/>
            <person name="Jimenez-Jacinto V."/>
            <person name="Jimenez-Bremont J.F."/>
            <person name="Swaminathan K."/>
            <person name="Moose S.P."/>
            <person name="Guerrero-Gonzalez M.L."/>
            <person name="Marino-Ramirez L."/>
            <person name="Landsman D."/>
            <person name="Rodriguez-Kessler M."/>
            <person name="Delgado-Sanchez P."/>
        </authorList>
    </citation>
    <scope>NUCLEOTIDE SEQUENCE</scope>
    <source>
        <tissue evidence="12">Cladode</tissue>
    </source>
</reference>
<feature type="compositionally biased region" description="Polar residues" evidence="8">
    <location>
        <begin position="159"/>
        <end position="168"/>
    </location>
</feature>
<feature type="domain" description="DEAD-box RNA helicase Q" evidence="11">
    <location>
        <begin position="324"/>
        <end position="352"/>
    </location>
</feature>
<dbReference type="PANTHER" id="PTHR24031">
    <property type="entry name" value="RNA HELICASE"/>
    <property type="match status" value="1"/>
</dbReference>
<evidence type="ECO:0000256" key="8">
    <source>
        <dbReference type="SAM" id="MobiDB-lite"/>
    </source>
</evidence>
<evidence type="ECO:0000256" key="4">
    <source>
        <dbReference type="ARBA" id="ARBA00022840"/>
    </source>
</evidence>
<dbReference type="InterPro" id="IPR014001">
    <property type="entry name" value="Helicase_ATP-bd"/>
</dbReference>
<keyword evidence="3 7" id="KW-0347">Helicase</keyword>
<dbReference type="GO" id="GO:0005524">
    <property type="term" value="F:ATP binding"/>
    <property type="evidence" value="ECO:0007669"/>
    <property type="project" value="UniProtKB-UniRule"/>
</dbReference>
<evidence type="ECO:0000256" key="5">
    <source>
        <dbReference type="ARBA" id="ARBA00022884"/>
    </source>
</evidence>
<feature type="compositionally biased region" description="Acidic residues" evidence="8">
    <location>
        <begin position="275"/>
        <end position="289"/>
    </location>
</feature>
<dbReference type="Pfam" id="PF00270">
    <property type="entry name" value="DEAD"/>
    <property type="match status" value="1"/>
</dbReference>
<comment type="similarity">
    <text evidence="7">Belongs to the DEAD box helicase family.</text>
</comment>
<feature type="region of interest" description="Disordered" evidence="8">
    <location>
        <begin position="53"/>
        <end position="242"/>
    </location>
</feature>
<evidence type="ECO:0000256" key="3">
    <source>
        <dbReference type="ARBA" id="ARBA00022806"/>
    </source>
</evidence>
<keyword evidence="1 7" id="KW-0547">Nucleotide-binding</keyword>
<dbReference type="SMART" id="SM00490">
    <property type="entry name" value="HELICc"/>
    <property type="match status" value="1"/>
</dbReference>
<dbReference type="PROSITE" id="PS51195">
    <property type="entry name" value="Q_MOTIF"/>
    <property type="match status" value="1"/>
</dbReference>
<dbReference type="GO" id="GO:0016787">
    <property type="term" value="F:hydrolase activity"/>
    <property type="evidence" value="ECO:0007669"/>
    <property type="project" value="UniProtKB-KW"/>
</dbReference>
<accession>A0A7C9DQC6</accession>
<comment type="catalytic activity">
    <reaction evidence="7">
        <text>ATP + H2O = ADP + phosphate + H(+)</text>
        <dbReference type="Rhea" id="RHEA:13065"/>
        <dbReference type="ChEBI" id="CHEBI:15377"/>
        <dbReference type="ChEBI" id="CHEBI:15378"/>
        <dbReference type="ChEBI" id="CHEBI:30616"/>
        <dbReference type="ChEBI" id="CHEBI:43474"/>
        <dbReference type="ChEBI" id="CHEBI:456216"/>
        <dbReference type="EC" id="3.6.4.13"/>
    </reaction>
</comment>
<dbReference type="InterPro" id="IPR011545">
    <property type="entry name" value="DEAD/DEAH_box_helicase_dom"/>
</dbReference>
<reference evidence="12" key="1">
    <citation type="journal article" date="2013" name="J. Plant Res.">
        <title>Effect of fungi and light on seed germination of three Opuntia species from semiarid lands of central Mexico.</title>
        <authorList>
            <person name="Delgado-Sanchez P."/>
            <person name="Jimenez-Bremont J.F."/>
            <person name="Guerrero-Gonzalez Mde L."/>
            <person name="Flores J."/>
        </authorList>
    </citation>
    <scope>NUCLEOTIDE SEQUENCE</scope>
    <source>
        <tissue evidence="12">Cladode</tissue>
    </source>
</reference>
<evidence type="ECO:0000256" key="7">
    <source>
        <dbReference type="RuleBase" id="RU365068"/>
    </source>
</evidence>
<dbReference type="InterPro" id="IPR027417">
    <property type="entry name" value="P-loop_NTPase"/>
</dbReference>
<evidence type="ECO:0000256" key="1">
    <source>
        <dbReference type="ARBA" id="ARBA00022741"/>
    </source>
</evidence>
<dbReference type="CDD" id="cd17964">
    <property type="entry name" value="DEADc_MSS116"/>
    <property type="match status" value="1"/>
</dbReference>
<dbReference type="AlphaFoldDB" id="A0A7C9DQC6"/>
<dbReference type="PROSITE" id="PS51192">
    <property type="entry name" value="HELICASE_ATP_BIND_1"/>
    <property type="match status" value="1"/>
</dbReference>
<feature type="domain" description="Helicase C-terminal" evidence="10">
    <location>
        <begin position="572"/>
        <end position="723"/>
    </location>
</feature>
<feature type="compositionally biased region" description="Acidic residues" evidence="8">
    <location>
        <begin position="137"/>
        <end position="146"/>
    </location>
</feature>
<feature type="region of interest" description="Disordered" evidence="8">
    <location>
        <begin position="275"/>
        <end position="319"/>
    </location>
</feature>
<keyword evidence="4 7" id="KW-0067">ATP-binding</keyword>
<evidence type="ECO:0000256" key="2">
    <source>
        <dbReference type="ARBA" id="ARBA00022801"/>
    </source>
</evidence>
<evidence type="ECO:0000313" key="12">
    <source>
        <dbReference type="EMBL" id="MBA4644028.1"/>
    </source>
</evidence>
<proteinExistence type="inferred from homology"/>
<dbReference type="PROSITE" id="PS51194">
    <property type="entry name" value="HELICASE_CTER"/>
    <property type="match status" value="1"/>
</dbReference>
<dbReference type="GO" id="GO:0003723">
    <property type="term" value="F:RNA binding"/>
    <property type="evidence" value="ECO:0007669"/>
    <property type="project" value="UniProtKB-UniRule"/>
</dbReference>